<name>A0A7W6BMN8_9SPHN</name>
<dbReference type="Pfam" id="PF02308">
    <property type="entry name" value="MgtC"/>
    <property type="match status" value="1"/>
</dbReference>
<feature type="transmembrane region" description="Helical" evidence="7">
    <location>
        <begin position="45"/>
        <end position="65"/>
    </location>
</feature>
<accession>A0A7W6BMN8</accession>
<keyword evidence="5 7" id="KW-1133">Transmembrane helix</keyword>
<evidence type="ECO:0000256" key="2">
    <source>
        <dbReference type="ARBA" id="ARBA00009298"/>
    </source>
</evidence>
<evidence type="ECO:0000256" key="7">
    <source>
        <dbReference type="RuleBase" id="RU365041"/>
    </source>
</evidence>
<evidence type="ECO:0000313" key="9">
    <source>
        <dbReference type="EMBL" id="MBB3928654.1"/>
    </source>
</evidence>
<feature type="transmembrane region" description="Helical" evidence="7">
    <location>
        <begin position="77"/>
        <end position="97"/>
    </location>
</feature>
<evidence type="ECO:0000256" key="1">
    <source>
        <dbReference type="ARBA" id="ARBA00004651"/>
    </source>
</evidence>
<dbReference type="Proteomes" id="UP000571950">
    <property type="component" value="Unassembled WGS sequence"/>
</dbReference>
<evidence type="ECO:0000256" key="3">
    <source>
        <dbReference type="ARBA" id="ARBA00022475"/>
    </source>
</evidence>
<dbReference type="InterPro" id="IPR049177">
    <property type="entry name" value="MgtC_SapB_SrpB_YhiD_N"/>
</dbReference>
<dbReference type="PANTHER" id="PTHR33778:SF1">
    <property type="entry name" value="MAGNESIUM TRANSPORTER YHID-RELATED"/>
    <property type="match status" value="1"/>
</dbReference>
<keyword evidence="10" id="KW-1185">Reference proteome</keyword>
<feature type="transmembrane region" description="Helical" evidence="7">
    <location>
        <begin position="16"/>
        <end position="33"/>
    </location>
</feature>
<keyword evidence="3" id="KW-1003">Cell membrane</keyword>
<comment type="subcellular location">
    <subcellularLocation>
        <location evidence="7">Cell inner membrane</location>
        <topology evidence="7">Multi-pass membrane protein</topology>
    </subcellularLocation>
    <subcellularLocation>
        <location evidence="1">Cell membrane</location>
        <topology evidence="1">Multi-pass membrane protein</topology>
    </subcellularLocation>
</comment>
<gene>
    <name evidence="9" type="ORF">GGR43_004399</name>
</gene>
<organism evidence="9 10">
    <name type="scientific">Sphingobium jiangsuense</name>
    <dbReference type="NCBI Taxonomy" id="870476"/>
    <lineage>
        <taxon>Bacteria</taxon>
        <taxon>Pseudomonadati</taxon>
        <taxon>Pseudomonadota</taxon>
        <taxon>Alphaproteobacteria</taxon>
        <taxon>Sphingomonadales</taxon>
        <taxon>Sphingomonadaceae</taxon>
        <taxon>Sphingobium</taxon>
    </lineage>
</organism>
<protein>
    <recommendedName>
        <fullName evidence="7">Protein MgtC</fullName>
    </recommendedName>
</protein>
<dbReference type="PANTHER" id="PTHR33778">
    <property type="entry name" value="PROTEIN MGTC"/>
    <property type="match status" value="1"/>
</dbReference>
<feature type="domain" description="MgtC/SapB/SrpB/YhiD N-terminal" evidence="8">
    <location>
        <begin position="20"/>
        <end position="148"/>
    </location>
</feature>
<feature type="transmembrane region" description="Helical" evidence="7">
    <location>
        <begin position="109"/>
        <end position="128"/>
    </location>
</feature>
<dbReference type="AlphaFoldDB" id="A0A7W6BMN8"/>
<keyword evidence="6 7" id="KW-0472">Membrane</keyword>
<evidence type="ECO:0000256" key="4">
    <source>
        <dbReference type="ARBA" id="ARBA00022692"/>
    </source>
</evidence>
<keyword evidence="7" id="KW-0997">Cell inner membrane</keyword>
<evidence type="ECO:0000256" key="5">
    <source>
        <dbReference type="ARBA" id="ARBA00022989"/>
    </source>
</evidence>
<dbReference type="InterPro" id="IPR003416">
    <property type="entry name" value="MgtC/SapB/SrpB/YhiD_fam"/>
</dbReference>
<sequence length="158" mass="16833">MDLNPETPLHLVDGPILIRLGVAAGLGLLLGLDRELRGHAAGLRTHGIVCFTCALMTISAIALHRQMGGIEGNVDPLRIFEASVAFIGIIGAGLIVFSKGEIRNLTTAAHLWLAGMTGIACGAAQWPLVVGGATVAFFMLTLLHFVEKRWLLTDKDNR</sequence>
<dbReference type="PRINTS" id="PR01837">
    <property type="entry name" value="MGTCSAPBPROT"/>
</dbReference>
<keyword evidence="4 7" id="KW-0812">Transmembrane</keyword>
<dbReference type="EMBL" id="JACIDT010000029">
    <property type="protein sequence ID" value="MBB3928654.1"/>
    <property type="molecule type" value="Genomic_DNA"/>
</dbReference>
<comment type="similarity">
    <text evidence="2 7">Belongs to the MgtC/SapB family.</text>
</comment>
<evidence type="ECO:0000259" key="8">
    <source>
        <dbReference type="Pfam" id="PF02308"/>
    </source>
</evidence>
<proteinExistence type="inferred from homology"/>
<evidence type="ECO:0000313" key="10">
    <source>
        <dbReference type="Proteomes" id="UP000571950"/>
    </source>
</evidence>
<dbReference type="RefSeq" id="WP_188073923.1">
    <property type="nucleotide sequence ID" value="NZ_BSPS01000049.1"/>
</dbReference>
<comment type="caution">
    <text evidence="9">The sequence shown here is derived from an EMBL/GenBank/DDBJ whole genome shotgun (WGS) entry which is preliminary data.</text>
</comment>
<dbReference type="GO" id="GO:0005886">
    <property type="term" value="C:plasma membrane"/>
    <property type="evidence" value="ECO:0007669"/>
    <property type="project" value="UniProtKB-SubCell"/>
</dbReference>
<evidence type="ECO:0000256" key="6">
    <source>
        <dbReference type="ARBA" id="ARBA00023136"/>
    </source>
</evidence>
<reference evidence="9 10" key="1">
    <citation type="submission" date="2020-08" db="EMBL/GenBank/DDBJ databases">
        <title>Genomic Encyclopedia of Type Strains, Phase IV (KMG-IV): sequencing the most valuable type-strain genomes for metagenomic binning, comparative biology and taxonomic classification.</title>
        <authorList>
            <person name="Goeker M."/>
        </authorList>
    </citation>
    <scope>NUCLEOTIDE SEQUENCE [LARGE SCALE GENOMIC DNA]</scope>
    <source>
        <strain evidence="9 10">DSM 26189</strain>
    </source>
</reference>